<organism evidence="5 6">
    <name type="scientific">Gossypium lobatum</name>
    <dbReference type="NCBI Taxonomy" id="34289"/>
    <lineage>
        <taxon>Eukaryota</taxon>
        <taxon>Viridiplantae</taxon>
        <taxon>Streptophyta</taxon>
        <taxon>Embryophyta</taxon>
        <taxon>Tracheophyta</taxon>
        <taxon>Spermatophyta</taxon>
        <taxon>Magnoliopsida</taxon>
        <taxon>eudicotyledons</taxon>
        <taxon>Gunneridae</taxon>
        <taxon>Pentapetalae</taxon>
        <taxon>rosids</taxon>
        <taxon>malvids</taxon>
        <taxon>Malvales</taxon>
        <taxon>Malvaceae</taxon>
        <taxon>Malvoideae</taxon>
        <taxon>Gossypium</taxon>
    </lineage>
</organism>
<feature type="compositionally biased region" description="Polar residues" evidence="2">
    <location>
        <begin position="623"/>
        <end position="649"/>
    </location>
</feature>
<feature type="domain" description="FHA" evidence="4">
    <location>
        <begin position="97"/>
        <end position="159"/>
    </location>
</feature>
<evidence type="ECO:0000256" key="3">
    <source>
        <dbReference type="SAM" id="Phobius"/>
    </source>
</evidence>
<dbReference type="PANTHER" id="PTHR47458:SF1">
    <property type="entry name" value="SMAD_FHA DOMAIN-CONTAINING PROTEIN"/>
    <property type="match status" value="1"/>
</dbReference>
<dbReference type="Gene3D" id="2.60.200.20">
    <property type="match status" value="1"/>
</dbReference>
<dbReference type="SUPFAM" id="SSF49879">
    <property type="entry name" value="SMAD/FHA domain"/>
    <property type="match status" value="1"/>
</dbReference>
<reference evidence="5 6" key="1">
    <citation type="journal article" date="2019" name="Genome Biol. Evol.">
        <title>Insights into the evolution of the New World diploid cottons (Gossypium, subgenus Houzingenia) based on genome sequencing.</title>
        <authorList>
            <person name="Grover C.E."/>
            <person name="Arick M.A. 2nd"/>
            <person name="Thrash A."/>
            <person name="Conover J.L."/>
            <person name="Sanders W.S."/>
            <person name="Peterson D.G."/>
            <person name="Frelichowski J.E."/>
            <person name="Scheffler J.A."/>
            <person name="Scheffler B.E."/>
            <person name="Wendel J.F."/>
        </authorList>
    </citation>
    <scope>NUCLEOTIDE SEQUENCE [LARGE SCALE GENOMIC DNA]</scope>
    <source>
        <strain evidence="5">157</strain>
        <tissue evidence="5">Leaf</tissue>
    </source>
</reference>
<feature type="region of interest" description="Disordered" evidence="2">
    <location>
        <begin position="620"/>
        <end position="654"/>
    </location>
</feature>
<feature type="coiled-coil region" evidence="1">
    <location>
        <begin position="371"/>
        <end position="519"/>
    </location>
</feature>
<evidence type="ECO:0000256" key="1">
    <source>
        <dbReference type="SAM" id="Coils"/>
    </source>
</evidence>
<dbReference type="PROSITE" id="PS50006">
    <property type="entry name" value="FHA_DOMAIN"/>
    <property type="match status" value="1"/>
</dbReference>
<feature type="compositionally biased region" description="Acidic residues" evidence="2">
    <location>
        <begin position="892"/>
        <end position="905"/>
    </location>
</feature>
<feature type="region of interest" description="Disordered" evidence="2">
    <location>
        <begin position="878"/>
        <end position="953"/>
    </location>
</feature>
<dbReference type="SMART" id="SM00240">
    <property type="entry name" value="FHA"/>
    <property type="match status" value="1"/>
</dbReference>
<evidence type="ECO:0000313" key="6">
    <source>
        <dbReference type="Proteomes" id="UP000593572"/>
    </source>
</evidence>
<dbReference type="EMBL" id="JABEZX010000008">
    <property type="protein sequence ID" value="MBA0562833.1"/>
    <property type="molecule type" value="Genomic_DNA"/>
</dbReference>
<dbReference type="AlphaFoldDB" id="A0A7J8MDX6"/>
<keyword evidence="6" id="KW-1185">Reference proteome</keyword>
<dbReference type="Pfam" id="PF00498">
    <property type="entry name" value="FHA"/>
    <property type="match status" value="1"/>
</dbReference>
<keyword evidence="3" id="KW-0812">Transmembrane</keyword>
<name>A0A7J8MDX6_9ROSI</name>
<dbReference type="InterPro" id="IPR000253">
    <property type="entry name" value="FHA_dom"/>
</dbReference>
<feature type="compositionally biased region" description="Basic and acidic residues" evidence="2">
    <location>
        <begin position="1"/>
        <end position="10"/>
    </location>
</feature>
<protein>
    <recommendedName>
        <fullName evidence="4">FHA domain-containing protein</fullName>
    </recommendedName>
</protein>
<dbReference type="PANTHER" id="PTHR47458">
    <property type="entry name" value="SMAD/FHA DOMAIN-CONTAINING PROTEIN"/>
    <property type="match status" value="1"/>
</dbReference>
<dbReference type="InterPro" id="IPR008984">
    <property type="entry name" value="SMAD_FHA_dom_sf"/>
</dbReference>
<dbReference type="Proteomes" id="UP000593572">
    <property type="component" value="Unassembled WGS sequence"/>
</dbReference>
<comment type="caution">
    <text evidence="5">The sequence shown here is derived from an EMBL/GenBank/DDBJ whole genome shotgun (WGS) entry which is preliminary data.</text>
</comment>
<accession>A0A7J8MDX6</accession>
<proteinExistence type="predicted"/>
<keyword evidence="3" id="KW-0472">Membrane</keyword>
<feature type="compositionally biased region" description="Polar residues" evidence="2">
    <location>
        <begin position="11"/>
        <end position="27"/>
    </location>
</feature>
<keyword evidence="1" id="KW-0175">Coiled coil</keyword>
<feature type="coiled-coil region" evidence="1">
    <location>
        <begin position="275"/>
        <end position="320"/>
    </location>
</feature>
<evidence type="ECO:0000313" key="5">
    <source>
        <dbReference type="EMBL" id="MBA0562833.1"/>
    </source>
</evidence>
<evidence type="ECO:0000259" key="4">
    <source>
        <dbReference type="PROSITE" id="PS50006"/>
    </source>
</evidence>
<evidence type="ECO:0000256" key="2">
    <source>
        <dbReference type="SAM" id="MobiDB-lite"/>
    </source>
</evidence>
<sequence>MATNEIEKPDTSISSKHSQSPQDNVPQSAPAPAKQVDTSPSSKLVDVKQFMLSVAANISSQPLPTYDPNVWGVLTAISNNARKRPQGMNMLLSADEHWIGRLVEDMSFRIESRWVSTKHCRIYRKRVSNEGAEQSLNCDVSVYLKDMSVNGTFFNWERLRKNSPELKVQHGDIISFNAPPHHELAFAFVYRDALKSAHSVEGACAKRKAGISSKSIAFLFGVFIILLVLIEERDTKLLLPETISRYHVDELNCENKRQKGLGIGAPEGPISLDDFRSLQRSNKELRKQLEDQVLAIDKLRNENRATVECHENEIKEIKESVANSYLDQIKEMKILLDVKQKELIEVNRVSAEQKHAIEDLNERFSASMQSCTEANERIMNQKASIAELKVQLEEERDQRREEREKAVVDLKAAVQRAQSEAQEELQRLSDIALKREKELEEAINKLEESLGKSSTQVEDLVSKLEDTRQKLVNSDNKVRQLEAQVSEAKQASANARKQVEELEHEIKGLRKHLETEKAAREEAWSKVSVLELEINAAIRDLDYERRRLKGARERIMLRETQLRAFYSTTEEISILFAKQQEQLKAMQRTLEDEENYENTSVDIDLNAPDMNTYRTIGREKTATGYNGNGATKAGSSTSAQRVNSSSDEVSATEKNDCGIRSQEVGENTQEAEFTSADPFVKGGFGSDIDGVGTAPVHEGDTIGTERVLETESLGIEFERNVDLNRCGTLGRDTMEFDCETDAHESNNQIQTTRPDASIHFQSNKPYETQNSVADTEPGGTIRTAELLASEVLGSWAYSTNPSVHGENESPKIGDNNDDCVMALLALHDSSGVVAESQSTPSSKAAPSRRIVEHQALSEMIGIVAPDLKEQFLGATTDDLDQQRTKQSFISDSDTEDCTDSNDENNNEVAAKSGSISDAETEGASEQANEDRNHNDVMEEDETDSEYPHIKSSS</sequence>
<keyword evidence="3" id="KW-1133">Transmembrane helix</keyword>
<feature type="transmembrane region" description="Helical" evidence="3">
    <location>
        <begin position="211"/>
        <end position="230"/>
    </location>
</feature>
<feature type="region of interest" description="Disordered" evidence="2">
    <location>
        <begin position="1"/>
        <end position="40"/>
    </location>
</feature>
<gene>
    <name evidence="5" type="ORF">Golob_007854</name>
</gene>